<dbReference type="InterPro" id="IPR011701">
    <property type="entry name" value="MFS"/>
</dbReference>
<proteinExistence type="predicted"/>
<dbReference type="PANTHER" id="PTHR11360">
    <property type="entry name" value="MONOCARBOXYLATE TRANSPORTER"/>
    <property type="match status" value="1"/>
</dbReference>
<keyword evidence="3 4" id="KW-0472">Membrane</keyword>
<protein>
    <submittedName>
        <fullName evidence="6">Putative MFS-type transporter YhjX</fullName>
    </submittedName>
</protein>
<dbReference type="InterPro" id="IPR050327">
    <property type="entry name" value="Proton-linked_MCT"/>
</dbReference>
<dbReference type="Proteomes" id="UP000223606">
    <property type="component" value="Chromosome 1"/>
</dbReference>
<gene>
    <name evidence="6" type="primary">yhjX</name>
    <name evidence="6" type="ORF">HDIA_1175</name>
</gene>
<keyword evidence="7" id="KW-1185">Reference proteome</keyword>
<dbReference type="Pfam" id="PF07690">
    <property type="entry name" value="MFS_1"/>
    <property type="match status" value="1"/>
</dbReference>
<keyword evidence="2 4" id="KW-1133">Transmembrane helix</keyword>
<dbReference type="PROSITE" id="PS50850">
    <property type="entry name" value="MFS"/>
    <property type="match status" value="1"/>
</dbReference>
<sequence length="412" mass="43505">MSASTEPSAARAAANVPLILICGCLIAVLTFGPRATMGFFLTPMTTANGWSREVFALAIAIQNLAWGIGQPFVGMIADRYGTWRVLTVGTALYGLGLVLMAQTTDPVALQLTAGVLIGLGIAGSAFFLVLAAFARLLPERMRTMSFGLGTAAGSLGQLLFAPIGISLLDGYGYQTALMLIGIGMFAVPLLAIPLKGKPLAHHPAMTATREQTIAEALREAFRHRSYLYLTAGFFVCGFHVAFVTTHLPPFIVDQGLDPIWGALAIGLIGAFNIVGALGAGYASGRYPKRWVLSTIYFGRAIAYGLFAIAPTTPVTVTLFAAAAGLLWLSTVPPTQALVGLMFGTRYMATLFGFVFLSHQIGAFLGVWLGGVVYDQTGSYDLVWALGVVLALAAGIVHLPISEEAVPRPYVRA</sequence>
<feature type="domain" description="Major facilitator superfamily (MFS) profile" evidence="5">
    <location>
        <begin position="16"/>
        <end position="404"/>
    </location>
</feature>
<evidence type="ECO:0000256" key="1">
    <source>
        <dbReference type="ARBA" id="ARBA00022692"/>
    </source>
</evidence>
<feature type="transmembrane region" description="Helical" evidence="4">
    <location>
        <begin position="171"/>
        <end position="192"/>
    </location>
</feature>
<evidence type="ECO:0000313" key="6">
    <source>
        <dbReference type="EMBL" id="SON54716.1"/>
    </source>
</evidence>
<keyword evidence="1 4" id="KW-0812">Transmembrane</keyword>
<feature type="transmembrane region" description="Helical" evidence="4">
    <location>
        <begin position="54"/>
        <end position="76"/>
    </location>
</feature>
<dbReference type="EMBL" id="LT960614">
    <property type="protein sequence ID" value="SON54716.1"/>
    <property type="molecule type" value="Genomic_DNA"/>
</dbReference>
<dbReference type="CDD" id="cd17355">
    <property type="entry name" value="MFS_YcxA_like"/>
    <property type="match status" value="1"/>
</dbReference>
<feature type="transmembrane region" description="Helical" evidence="4">
    <location>
        <begin position="303"/>
        <end position="328"/>
    </location>
</feature>
<evidence type="ECO:0000256" key="3">
    <source>
        <dbReference type="ARBA" id="ARBA00023136"/>
    </source>
</evidence>
<dbReference type="PANTHER" id="PTHR11360:SF284">
    <property type="entry name" value="EG:103B4.3 PROTEIN-RELATED"/>
    <property type="match status" value="1"/>
</dbReference>
<name>A0A2C9D372_9HYPH</name>
<feature type="transmembrane region" description="Helical" evidence="4">
    <location>
        <begin position="259"/>
        <end position="282"/>
    </location>
</feature>
<dbReference type="AlphaFoldDB" id="A0A2C9D372"/>
<dbReference type="RefSeq" id="WP_099555245.1">
    <property type="nucleotide sequence ID" value="NZ_LT960614.1"/>
</dbReference>
<dbReference type="InterPro" id="IPR036259">
    <property type="entry name" value="MFS_trans_sf"/>
</dbReference>
<accession>A0A2C9D372</accession>
<evidence type="ECO:0000313" key="7">
    <source>
        <dbReference type="Proteomes" id="UP000223606"/>
    </source>
</evidence>
<dbReference type="KEGG" id="hdi:HDIA_1175"/>
<feature type="transmembrane region" description="Helical" evidence="4">
    <location>
        <begin position="12"/>
        <end position="34"/>
    </location>
</feature>
<dbReference type="OrthoDB" id="146345at2"/>
<organism evidence="6 7">
    <name type="scientific">Hartmannibacter diazotrophicus</name>
    <dbReference type="NCBI Taxonomy" id="1482074"/>
    <lineage>
        <taxon>Bacteria</taxon>
        <taxon>Pseudomonadati</taxon>
        <taxon>Pseudomonadota</taxon>
        <taxon>Alphaproteobacteria</taxon>
        <taxon>Hyphomicrobiales</taxon>
        <taxon>Pleomorphomonadaceae</taxon>
        <taxon>Hartmannibacter</taxon>
    </lineage>
</organism>
<feature type="transmembrane region" description="Helical" evidence="4">
    <location>
        <begin position="348"/>
        <end position="369"/>
    </location>
</feature>
<feature type="transmembrane region" description="Helical" evidence="4">
    <location>
        <begin position="107"/>
        <end position="134"/>
    </location>
</feature>
<feature type="transmembrane region" description="Helical" evidence="4">
    <location>
        <begin position="226"/>
        <end position="247"/>
    </location>
</feature>
<feature type="transmembrane region" description="Helical" evidence="4">
    <location>
        <begin position="146"/>
        <end position="165"/>
    </location>
</feature>
<dbReference type="GO" id="GO:0022857">
    <property type="term" value="F:transmembrane transporter activity"/>
    <property type="evidence" value="ECO:0007669"/>
    <property type="project" value="InterPro"/>
</dbReference>
<dbReference type="SUPFAM" id="SSF103473">
    <property type="entry name" value="MFS general substrate transporter"/>
    <property type="match status" value="1"/>
</dbReference>
<evidence type="ECO:0000256" key="2">
    <source>
        <dbReference type="ARBA" id="ARBA00022989"/>
    </source>
</evidence>
<evidence type="ECO:0000256" key="4">
    <source>
        <dbReference type="SAM" id="Phobius"/>
    </source>
</evidence>
<feature type="transmembrane region" description="Helical" evidence="4">
    <location>
        <begin position="83"/>
        <end position="101"/>
    </location>
</feature>
<feature type="transmembrane region" description="Helical" evidence="4">
    <location>
        <begin position="381"/>
        <end position="400"/>
    </location>
</feature>
<evidence type="ECO:0000259" key="5">
    <source>
        <dbReference type="PROSITE" id="PS50850"/>
    </source>
</evidence>
<dbReference type="InterPro" id="IPR020846">
    <property type="entry name" value="MFS_dom"/>
</dbReference>
<dbReference type="Gene3D" id="1.20.1250.20">
    <property type="entry name" value="MFS general substrate transporter like domains"/>
    <property type="match status" value="1"/>
</dbReference>
<reference evidence="7" key="1">
    <citation type="submission" date="2017-09" db="EMBL/GenBank/DDBJ databases">
        <title>Genome sequence of Nannocystis excedens DSM 71.</title>
        <authorList>
            <person name="Blom J."/>
        </authorList>
    </citation>
    <scope>NUCLEOTIDE SEQUENCE [LARGE SCALE GENOMIC DNA]</scope>
    <source>
        <strain evidence="7">type strain: E19</strain>
    </source>
</reference>